<feature type="chain" id="PRO_5043140352" evidence="1">
    <location>
        <begin position="24"/>
        <end position="83"/>
    </location>
</feature>
<gene>
    <name evidence="2" type="ORF">SBAD_LOCUS10241</name>
</gene>
<evidence type="ECO:0000256" key="1">
    <source>
        <dbReference type="SAM" id="SignalP"/>
    </source>
</evidence>
<keyword evidence="3" id="KW-1185">Reference proteome</keyword>
<dbReference type="AlphaFoldDB" id="A0A183J2Z3"/>
<dbReference type="WBParaSite" id="SBAD_0001060501-mRNA-1">
    <property type="protein sequence ID" value="SBAD_0001060501-mRNA-1"/>
    <property type="gene ID" value="SBAD_0001060501"/>
</dbReference>
<dbReference type="Proteomes" id="UP000270296">
    <property type="component" value="Unassembled WGS sequence"/>
</dbReference>
<accession>A0A183J2Z3</accession>
<evidence type="ECO:0000313" key="3">
    <source>
        <dbReference type="Proteomes" id="UP000270296"/>
    </source>
</evidence>
<dbReference type="EMBL" id="UZAM01013808">
    <property type="protein sequence ID" value="VDP30116.1"/>
    <property type="molecule type" value="Genomic_DNA"/>
</dbReference>
<feature type="signal peptide" evidence="1">
    <location>
        <begin position="1"/>
        <end position="23"/>
    </location>
</feature>
<evidence type="ECO:0000313" key="4">
    <source>
        <dbReference type="WBParaSite" id="SBAD_0001060501-mRNA-1"/>
    </source>
</evidence>
<name>A0A183J2Z3_9BILA</name>
<sequence length="83" mass="9726">MPHRWMVFALAWFLMSWIDTVRSYTPDRDDRDGRRFIKNHDEYPIYAEEIRLASRDSAPMKKSNAELVNGLLAMKLAKLLKAG</sequence>
<reference evidence="2 3" key="2">
    <citation type="submission" date="2018-11" db="EMBL/GenBank/DDBJ databases">
        <authorList>
            <consortium name="Pathogen Informatics"/>
        </authorList>
    </citation>
    <scope>NUCLEOTIDE SEQUENCE [LARGE SCALE GENOMIC DNA]</scope>
</reference>
<organism evidence="4">
    <name type="scientific">Soboliphyme baturini</name>
    <dbReference type="NCBI Taxonomy" id="241478"/>
    <lineage>
        <taxon>Eukaryota</taxon>
        <taxon>Metazoa</taxon>
        <taxon>Ecdysozoa</taxon>
        <taxon>Nematoda</taxon>
        <taxon>Enoplea</taxon>
        <taxon>Dorylaimia</taxon>
        <taxon>Dioctophymatida</taxon>
        <taxon>Dioctophymatoidea</taxon>
        <taxon>Soboliphymatidae</taxon>
        <taxon>Soboliphyme</taxon>
    </lineage>
</organism>
<evidence type="ECO:0000313" key="2">
    <source>
        <dbReference type="EMBL" id="VDP30116.1"/>
    </source>
</evidence>
<reference evidence="4" key="1">
    <citation type="submission" date="2016-06" db="UniProtKB">
        <authorList>
            <consortium name="WormBaseParasite"/>
        </authorList>
    </citation>
    <scope>IDENTIFICATION</scope>
</reference>
<proteinExistence type="predicted"/>
<keyword evidence="1" id="KW-0732">Signal</keyword>
<protein>
    <submittedName>
        <fullName evidence="4">Secreted RxLR effector peptide protein</fullName>
    </submittedName>
</protein>